<dbReference type="SUPFAM" id="SSF51197">
    <property type="entry name" value="Clavaminate synthase-like"/>
    <property type="match status" value="1"/>
</dbReference>
<protein>
    <submittedName>
        <fullName evidence="8">2OG-Fe(II) oxygenase superfamily protein</fullName>
    </submittedName>
</protein>
<keyword evidence="3" id="KW-0847">Vitamin C</keyword>
<name>A0A128EV74_9GAMM</name>
<dbReference type="Proteomes" id="UP000071641">
    <property type="component" value="Unassembled WGS sequence"/>
</dbReference>
<keyword evidence="5" id="KW-0560">Oxidoreductase</keyword>
<reference evidence="9" key="1">
    <citation type="submission" date="2016-02" db="EMBL/GenBank/DDBJ databases">
        <authorList>
            <person name="Rodrigo-Torres Lidia"/>
            <person name="Arahal R.David."/>
        </authorList>
    </citation>
    <scope>NUCLEOTIDE SEQUENCE [LARGE SCALE GENOMIC DNA]</scope>
    <source>
        <strain evidence="9">CECT 9029</strain>
    </source>
</reference>
<dbReference type="AlphaFoldDB" id="A0A128EV74"/>
<gene>
    <name evidence="8" type="ORF">GCE9029_00590</name>
</gene>
<dbReference type="STRING" id="1796497.GCE9029_00590"/>
<evidence type="ECO:0000256" key="6">
    <source>
        <dbReference type="ARBA" id="ARBA00023004"/>
    </source>
</evidence>
<feature type="domain" description="Fe2OG dioxygenase" evidence="7">
    <location>
        <begin position="89"/>
        <end position="190"/>
    </location>
</feature>
<dbReference type="InterPro" id="IPR005123">
    <property type="entry name" value="Oxoglu/Fe-dep_dioxygenase_dom"/>
</dbReference>
<dbReference type="Pfam" id="PF13640">
    <property type="entry name" value="2OG-FeII_Oxy_3"/>
    <property type="match status" value="1"/>
</dbReference>
<evidence type="ECO:0000259" key="7">
    <source>
        <dbReference type="PROSITE" id="PS51471"/>
    </source>
</evidence>
<evidence type="ECO:0000313" key="9">
    <source>
        <dbReference type="Proteomes" id="UP000071641"/>
    </source>
</evidence>
<dbReference type="EMBL" id="FIZX01000001">
    <property type="protein sequence ID" value="CZF78064.1"/>
    <property type="molecule type" value="Genomic_DNA"/>
</dbReference>
<dbReference type="SMART" id="SM00702">
    <property type="entry name" value="P4Hc"/>
    <property type="match status" value="1"/>
</dbReference>
<evidence type="ECO:0000256" key="3">
    <source>
        <dbReference type="ARBA" id="ARBA00022896"/>
    </source>
</evidence>
<sequence length="202" mass="23910">MNTDKLLDALHTQGWYVWDDFLNAEEVEQLRDAIPESMKPAGIGRHRQHHTNKQIRSDKISWLERGKHPASDDFLSRMEAIKNDVNRHFFLGLFEYEAHFARYDIGDFYQKHLDTFEGRSNRRLTTVMYLNDEWADEDGGEIVIYDINDNHLNTLWPKAGRLLVFLSEEFPHEVLQTNRERYSIAGWFRVNGMRGNRVDPSR</sequence>
<dbReference type="PANTHER" id="PTHR12907:SF26">
    <property type="entry name" value="HIF PROLYL HYDROXYLASE, ISOFORM C"/>
    <property type="match status" value="1"/>
</dbReference>
<evidence type="ECO:0000256" key="5">
    <source>
        <dbReference type="ARBA" id="ARBA00023002"/>
    </source>
</evidence>
<dbReference type="OrthoDB" id="9783171at2"/>
<dbReference type="InterPro" id="IPR044862">
    <property type="entry name" value="Pro_4_hyd_alph_FE2OG_OXY"/>
</dbReference>
<dbReference type="PROSITE" id="PS51471">
    <property type="entry name" value="FE2OG_OXY"/>
    <property type="match status" value="1"/>
</dbReference>
<evidence type="ECO:0000256" key="2">
    <source>
        <dbReference type="ARBA" id="ARBA00022723"/>
    </source>
</evidence>
<keyword evidence="9" id="KW-1185">Reference proteome</keyword>
<evidence type="ECO:0000313" key="8">
    <source>
        <dbReference type="EMBL" id="CZF78064.1"/>
    </source>
</evidence>
<dbReference type="GO" id="GO:0008198">
    <property type="term" value="F:ferrous iron binding"/>
    <property type="evidence" value="ECO:0007669"/>
    <property type="project" value="TreeGrafter"/>
</dbReference>
<dbReference type="InterPro" id="IPR006620">
    <property type="entry name" value="Pro_4_hyd_alph"/>
</dbReference>
<evidence type="ECO:0000256" key="1">
    <source>
        <dbReference type="ARBA" id="ARBA00001961"/>
    </source>
</evidence>
<dbReference type="GO" id="GO:0031418">
    <property type="term" value="F:L-ascorbic acid binding"/>
    <property type="evidence" value="ECO:0007669"/>
    <property type="project" value="UniProtKB-KW"/>
</dbReference>
<keyword evidence="2" id="KW-0479">Metal-binding</keyword>
<organism evidence="8 9">
    <name type="scientific">Grimontia celer</name>
    <dbReference type="NCBI Taxonomy" id="1796497"/>
    <lineage>
        <taxon>Bacteria</taxon>
        <taxon>Pseudomonadati</taxon>
        <taxon>Pseudomonadota</taxon>
        <taxon>Gammaproteobacteria</taxon>
        <taxon>Vibrionales</taxon>
        <taxon>Vibrionaceae</taxon>
        <taxon>Grimontia</taxon>
    </lineage>
</organism>
<dbReference type="Gene3D" id="2.60.120.620">
    <property type="entry name" value="q2cbj1_9rhob like domain"/>
    <property type="match status" value="1"/>
</dbReference>
<dbReference type="RefSeq" id="WP_062660951.1">
    <property type="nucleotide sequence ID" value="NZ_FIZX01000001.1"/>
</dbReference>
<keyword evidence="4" id="KW-0223">Dioxygenase</keyword>
<dbReference type="GO" id="GO:0031543">
    <property type="term" value="F:peptidyl-proline dioxygenase activity"/>
    <property type="evidence" value="ECO:0007669"/>
    <property type="project" value="TreeGrafter"/>
</dbReference>
<proteinExistence type="predicted"/>
<evidence type="ECO:0000256" key="4">
    <source>
        <dbReference type="ARBA" id="ARBA00022964"/>
    </source>
</evidence>
<comment type="cofactor">
    <cofactor evidence="1">
        <name>L-ascorbate</name>
        <dbReference type="ChEBI" id="CHEBI:38290"/>
    </cofactor>
</comment>
<keyword evidence="6" id="KW-0408">Iron</keyword>
<dbReference type="GO" id="GO:0071456">
    <property type="term" value="P:cellular response to hypoxia"/>
    <property type="evidence" value="ECO:0007669"/>
    <property type="project" value="TreeGrafter"/>
</dbReference>
<accession>A0A128EV74</accession>
<dbReference type="PANTHER" id="PTHR12907">
    <property type="entry name" value="EGL NINE HOMOLOG-RELATED"/>
    <property type="match status" value="1"/>
</dbReference>
<dbReference type="InterPro" id="IPR051559">
    <property type="entry name" value="HIF_prolyl_hydroxylases"/>
</dbReference>